<dbReference type="EC" id="6.2.1.3" evidence="5"/>
<dbReference type="PANTHER" id="PTHR43767">
    <property type="entry name" value="LONG-CHAIN-FATTY-ACID--COA LIGASE"/>
    <property type="match status" value="1"/>
</dbReference>
<evidence type="ECO:0000259" key="3">
    <source>
        <dbReference type="Pfam" id="PF00501"/>
    </source>
</evidence>
<proteinExistence type="inferred from homology"/>
<dbReference type="InterPro" id="IPR045851">
    <property type="entry name" value="AMP-bd_C_sf"/>
</dbReference>
<organism evidence="5 6">
    <name type="scientific">Pigmentiphaga humi</name>
    <dbReference type="NCBI Taxonomy" id="2478468"/>
    <lineage>
        <taxon>Bacteria</taxon>
        <taxon>Pseudomonadati</taxon>
        <taxon>Pseudomonadota</taxon>
        <taxon>Betaproteobacteria</taxon>
        <taxon>Burkholderiales</taxon>
        <taxon>Alcaligenaceae</taxon>
        <taxon>Pigmentiphaga</taxon>
    </lineage>
</organism>
<dbReference type="InterPro" id="IPR042099">
    <property type="entry name" value="ANL_N_sf"/>
</dbReference>
<evidence type="ECO:0000256" key="1">
    <source>
        <dbReference type="ARBA" id="ARBA00006432"/>
    </source>
</evidence>
<keyword evidence="2 5" id="KW-0436">Ligase</keyword>
<evidence type="ECO:0000259" key="4">
    <source>
        <dbReference type="Pfam" id="PF13193"/>
    </source>
</evidence>
<dbReference type="AlphaFoldDB" id="A0A3P4AZS9"/>
<dbReference type="Proteomes" id="UP000277294">
    <property type="component" value="Unassembled WGS sequence"/>
</dbReference>
<dbReference type="FunFam" id="3.30.300.30:FF:000008">
    <property type="entry name" value="2,3-dihydroxybenzoate-AMP ligase"/>
    <property type="match status" value="1"/>
</dbReference>
<dbReference type="RefSeq" id="WP_124079009.1">
    <property type="nucleotide sequence ID" value="NZ_UWPJ01000014.1"/>
</dbReference>
<name>A0A3P4AZS9_9BURK</name>
<dbReference type="InterPro" id="IPR050237">
    <property type="entry name" value="ATP-dep_AMP-bd_enzyme"/>
</dbReference>
<dbReference type="PANTHER" id="PTHR43767:SF7">
    <property type="entry name" value="MEDIUM_LONG-CHAIN-FATTY-ACID--COA LIGASE FADD8"/>
    <property type="match status" value="1"/>
</dbReference>
<evidence type="ECO:0000313" key="5">
    <source>
        <dbReference type="EMBL" id="VCU69557.1"/>
    </source>
</evidence>
<accession>A0A3P4AZS9</accession>
<dbReference type="InterPro" id="IPR020845">
    <property type="entry name" value="AMP-binding_CS"/>
</dbReference>
<dbReference type="Pfam" id="PF00501">
    <property type="entry name" value="AMP-binding"/>
    <property type="match status" value="1"/>
</dbReference>
<gene>
    <name evidence="5" type="primary">lcfB_5</name>
    <name evidence="5" type="ORF">PIGHUM_01620</name>
</gene>
<dbReference type="EMBL" id="UWPJ01000014">
    <property type="protein sequence ID" value="VCU69557.1"/>
    <property type="molecule type" value="Genomic_DNA"/>
</dbReference>
<comment type="similarity">
    <text evidence="1">Belongs to the ATP-dependent AMP-binding enzyme family.</text>
</comment>
<protein>
    <submittedName>
        <fullName evidence="5">Long-chain-fatty-acid--CoA ligase</fullName>
        <ecNumber evidence="5">6.2.1.3</ecNumber>
    </submittedName>
</protein>
<reference evidence="5 6" key="1">
    <citation type="submission" date="2018-10" db="EMBL/GenBank/DDBJ databases">
        <authorList>
            <person name="Criscuolo A."/>
        </authorList>
    </citation>
    <scope>NUCLEOTIDE SEQUENCE [LARGE SCALE GENOMIC DNA]</scope>
    <source>
        <strain evidence="5">DnA1</strain>
    </source>
</reference>
<dbReference type="OrthoDB" id="9766486at2"/>
<dbReference type="Gene3D" id="3.30.300.30">
    <property type="match status" value="1"/>
</dbReference>
<dbReference type="InterPro" id="IPR025110">
    <property type="entry name" value="AMP-bd_C"/>
</dbReference>
<dbReference type="InterPro" id="IPR000873">
    <property type="entry name" value="AMP-dep_synth/lig_dom"/>
</dbReference>
<feature type="domain" description="AMP-binding enzyme C-terminal" evidence="4">
    <location>
        <begin position="421"/>
        <end position="496"/>
    </location>
</feature>
<dbReference type="GO" id="GO:0004467">
    <property type="term" value="F:long-chain fatty acid-CoA ligase activity"/>
    <property type="evidence" value="ECO:0007669"/>
    <property type="project" value="UniProtKB-EC"/>
</dbReference>
<evidence type="ECO:0000313" key="6">
    <source>
        <dbReference type="Proteomes" id="UP000277294"/>
    </source>
</evidence>
<feature type="domain" description="AMP-dependent synthetase/ligase" evidence="3">
    <location>
        <begin position="9"/>
        <end position="371"/>
    </location>
</feature>
<dbReference type="SUPFAM" id="SSF56801">
    <property type="entry name" value="Acetyl-CoA synthetase-like"/>
    <property type="match status" value="1"/>
</dbReference>
<keyword evidence="6" id="KW-1185">Reference proteome</keyword>
<dbReference type="Pfam" id="PF13193">
    <property type="entry name" value="AMP-binding_C"/>
    <property type="match status" value="1"/>
</dbReference>
<dbReference type="PROSITE" id="PS00455">
    <property type="entry name" value="AMP_BINDING"/>
    <property type="match status" value="1"/>
</dbReference>
<evidence type="ECO:0000256" key="2">
    <source>
        <dbReference type="ARBA" id="ARBA00022598"/>
    </source>
</evidence>
<dbReference type="Gene3D" id="3.40.50.12780">
    <property type="entry name" value="N-terminal domain of ligase-like"/>
    <property type="match status" value="1"/>
</dbReference>
<sequence>MNLVQLLVRAARVHGDRPALHRGAAVLCDYRGLAARAAAIGGHLRERAGLAPGARVGLFMGNCPEYLEALYGAWWAGLAVVPINAKLHPREALYILGHAQAGALFVSPDLAGGLLPLLGEAPSVRHVFETGTPGYRALAGGPAAAPAHRRPEDLAWLFYTSGTTGRPKGVAQTHRMLMAMTTSYFTDVDAVDGADAAVYAAPMSHGAGLYALPYTLAAARHVVPESGAFDPAELAGLAGSVGRLAMFAAPTMVKRLVAGVEAAGADPAGFKTIVYGGGPMYVEDIRHALAVMGDRFVQIYGQGEAPMTITALSRAHLADHGHPRWLARLASVGVAQSPVEVRVAAADGTVLPAGETGEVQVRGDVVMAEYWRDPQATARALRDGWLWTGDVGALDEEGFLTLKDRSKDVIISGGSNIYPREIEEVLLTHPGVAEVSVVGMPDADWGESVVAFVVPTPRSAPLTADLDRLCLDRIARFKRPKHYRFVDALPKNHYGKVLKTELKAALAGGPDEPAPPKETT</sequence>